<evidence type="ECO:0000313" key="3">
    <source>
        <dbReference type="EMBL" id="GAA0456624.1"/>
    </source>
</evidence>
<name>A0ABN0ZRG8_9ACTN</name>
<accession>A0ABN0ZRG8</accession>
<organism evidence="3 4">
    <name type="scientific">Streptomyces stramineus</name>
    <dbReference type="NCBI Taxonomy" id="173861"/>
    <lineage>
        <taxon>Bacteria</taxon>
        <taxon>Bacillati</taxon>
        <taxon>Actinomycetota</taxon>
        <taxon>Actinomycetes</taxon>
        <taxon>Kitasatosporales</taxon>
        <taxon>Streptomycetaceae</taxon>
        <taxon>Streptomyces</taxon>
    </lineage>
</organism>
<sequence>MSVDPADFTRAMAQVPGPVTVVTTLGPSGERWGFTASSFSSLSLEPPLVLVCLGKSASTYQAFLRADHFMINVLAQEQSEVALRFAKSAPERFAGGDMVPCELGLPGLPGASARLACATHDILDGGDHSILVGRAEVAYAGEREPLVYYNRSFNRPAPADRLAAAR</sequence>
<dbReference type="Pfam" id="PF01613">
    <property type="entry name" value="Flavin_Reduct"/>
    <property type="match status" value="1"/>
</dbReference>
<gene>
    <name evidence="3" type="ORF">GCM10009544_19100</name>
</gene>
<dbReference type="InterPro" id="IPR012349">
    <property type="entry name" value="Split_barrel_FMN-bd"/>
</dbReference>
<keyword evidence="1" id="KW-0560">Oxidoreductase</keyword>
<keyword evidence="4" id="KW-1185">Reference proteome</keyword>
<dbReference type="RefSeq" id="WP_344088727.1">
    <property type="nucleotide sequence ID" value="NZ_BAAAHB010000014.1"/>
</dbReference>
<evidence type="ECO:0000256" key="1">
    <source>
        <dbReference type="ARBA" id="ARBA00023002"/>
    </source>
</evidence>
<evidence type="ECO:0000259" key="2">
    <source>
        <dbReference type="SMART" id="SM00903"/>
    </source>
</evidence>
<dbReference type="Gene3D" id="2.30.110.10">
    <property type="entry name" value="Electron Transport, Fmn-binding Protein, Chain A"/>
    <property type="match status" value="1"/>
</dbReference>
<dbReference type="InterPro" id="IPR002563">
    <property type="entry name" value="Flavin_Rdtase-like_dom"/>
</dbReference>
<feature type="domain" description="Flavin reductase like" evidence="2">
    <location>
        <begin position="12"/>
        <end position="155"/>
    </location>
</feature>
<dbReference type="Proteomes" id="UP001499895">
    <property type="component" value="Unassembled WGS sequence"/>
</dbReference>
<dbReference type="PANTHER" id="PTHR30466">
    <property type="entry name" value="FLAVIN REDUCTASE"/>
    <property type="match status" value="1"/>
</dbReference>
<reference evidence="3 4" key="1">
    <citation type="journal article" date="2019" name="Int. J. Syst. Evol. Microbiol.">
        <title>The Global Catalogue of Microorganisms (GCM) 10K type strain sequencing project: providing services to taxonomists for standard genome sequencing and annotation.</title>
        <authorList>
            <consortium name="The Broad Institute Genomics Platform"/>
            <consortium name="The Broad Institute Genome Sequencing Center for Infectious Disease"/>
            <person name="Wu L."/>
            <person name="Ma J."/>
        </authorList>
    </citation>
    <scope>NUCLEOTIDE SEQUENCE [LARGE SCALE GENOMIC DNA]</scope>
    <source>
        <strain evidence="3 4">JCM 10649</strain>
    </source>
</reference>
<comment type="caution">
    <text evidence="3">The sequence shown here is derived from an EMBL/GenBank/DDBJ whole genome shotgun (WGS) entry which is preliminary data.</text>
</comment>
<proteinExistence type="predicted"/>
<dbReference type="InterPro" id="IPR050268">
    <property type="entry name" value="NADH-dep_flavin_reductase"/>
</dbReference>
<dbReference type="SUPFAM" id="SSF50475">
    <property type="entry name" value="FMN-binding split barrel"/>
    <property type="match status" value="1"/>
</dbReference>
<dbReference type="EMBL" id="BAAAHB010000014">
    <property type="protein sequence ID" value="GAA0456624.1"/>
    <property type="molecule type" value="Genomic_DNA"/>
</dbReference>
<evidence type="ECO:0000313" key="4">
    <source>
        <dbReference type="Proteomes" id="UP001499895"/>
    </source>
</evidence>
<protein>
    <recommendedName>
        <fullName evidence="2">Flavin reductase like domain-containing protein</fullName>
    </recommendedName>
</protein>
<dbReference type="SMART" id="SM00903">
    <property type="entry name" value="Flavin_Reduct"/>
    <property type="match status" value="1"/>
</dbReference>
<dbReference type="PANTHER" id="PTHR30466:SF1">
    <property type="entry name" value="FMN REDUCTASE (NADH) RUTF"/>
    <property type="match status" value="1"/>
</dbReference>